<organism evidence="2 3">
    <name type="scientific">Erythrobacter ramosus</name>
    <dbReference type="NCBI Taxonomy" id="35811"/>
    <lineage>
        <taxon>Bacteria</taxon>
        <taxon>Pseudomonadati</taxon>
        <taxon>Pseudomonadota</taxon>
        <taxon>Alphaproteobacteria</taxon>
        <taxon>Sphingomonadales</taxon>
        <taxon>Erythrobacteraceae</taxon>
        <taxon>Erythrobacter/Porphyrobacter group</taxon>
        <taxon>Erythrobacter</taxon>
    </lineage>
</organism>
<accession>A0A6I4UJK3</accession>
<proteinExistence type="predicted"/>
<name>A0A6I4UJK3_9SPHN</name>
<dbReference type="Pfam" id="PF08811">
    <property type="entry name" value="DUF1800"/>
    <property type="match status" value="1"/>
</dbReference>
<protein>
    <submittedName>
        <fullName evidence="2">DUF1800 family protein</fullName>
    </submittedName>
    <submittedName>
        <fullName evidence="1">Uncharacterized protein (DUF1800 family)</fullName>
    </submittedName>
</protein>
<evidence type="ECO:0000313" key="2">
    <source>
        <dbReference type="EMBL" id="MXP39281.1"/>
    </source>
</evidence>
<dbReference type="AlphaFoldDB" id="A0A6I4UJK3"/>
<dbReference type="Proteomes" id="UP000430021">
    <property type="component" value="Unassembled WGS sequence"/>
</dbReference>
<dbReference type="EMBL" id="JACICE010000002">
    <property type="protein sequence ID" value="MBB3775620.1"/>
    <property type="molecule type" value="Genomic_DNA"/>
</dbReference>
<dbReference type="InterPro" id="IPR014917">
    <property type="entry name" value="DUF1800"/>
</dbReference>
<evidence type="ECO:0000313" key="1">
    <source>
        <dbReference type="EMBL" id="MBB3775620.1"/>
    </source>
</evidence>
<reference evidence="2 3" key="1">
    <citation type="submission" date="2019-12" db="EMBL/GenBank/DDBJ databases">
        <title>Genomic-based taxomic classification of the family Erythrobacteraceae.</title>
        <authorList>
            <person name="Xu L."/>
        </authorList>
    </citation>
    <scope>NUCLEOTIDE SEQUENCE [LARGE SCALE GENOMIC DNA]</scope>
    <source>
        <strain evidence="2 3">JCM 10282</strain>
    </source>
</reference>
<gene>
    <name evidence="1" type="ORF">FHS52_001589</name>
    <name evidence="2" type="ORF">GRI59_11760</name>
</gene>
<evidence type="ECO:0000313" key="3">
    <source>
        <dbReference type="Proteomes" id="UP000430021"/>
    </source>
</evidence>
<keyword evidence="4" id="KW-1185">Reference proteome</keyword>
<dbReference type="Proteomes" id="UP000548685">
    <property type="component" value="Unassembled WGS sequence"/>
</dbReference>
<dbReference type="RefSeq" id="WP_160761334.1">
    <property type="nucleotide sequence ID" value="NZ_BAAADZ010000010.1"/>
</dbReference>
<sequence length="487" mass="52652">MSPASIALNRFGYGLSAKDAAVGDPRAFLLCQFDAFDPSPPAIAARLDTRANTGEMLELLRRLRQDTRAMTAMEQAGTPAMAEGMTRQEARAVALDGLPPEYREQLVEARRVLADDIAVRVNTVLTSPAPMVERLVHFWSNHFSVSVGKPGTQFEAGPHEFTAIRPHVLGRFSDMLKAAVLHPAMQIYLDQFQSIGPNAPFAQRRARRGGDQQRPRGLNENLAREVLELHTLGVDGGYSQTDVTELARALTGWTVPGIGRVGRFAEDQPSGAAFVALVHEPGARQVLGRSYPAGEAKQALAILDDLAAHPATARHIATKFARHFAGDTPPPALVARLEADFLRSDGDLASLTRTLIEAPEAWTPGPVKFRTPFEWLIAALRLTGTTTLPPQRIVGALTELGQVPWRAPSPAGYDDLAASWAGPDALIRRVELAERIARNAPQDGVIARAEAAFPGALGEATITQLKRAESGQQALALLLVSPEMMRR</sequence>
<dbReference type="EMBL" id="WTYB01000002">
    <property type="protein sequence ID" value="MXP39281.1"/>
    <property type="molecule type" value="Genomic_DNA"/>
</dbReference>
<evidence type="ECO:0000313" key="4">
    <source>
        <dbReference type="Proteomes" id="UP000548685"/>
    </source>
</evidence>
<reference evidence="1 4" key="2">
    <citation type="submission" date="2020-08" db="EMBL/GenBank/DDBJ databases">
        <title>Genomic Encyclopedia of Type Strains, Phase IV (KMG-IV): sequencing the most valuable type-strain genomes for metagenomic binning, comparative biology and taxonomic classification.</title>
        <authorList>
            <person name="Goeker M."/>
        </authorList>
    </citation>
    <scope>NUCLEOTIDE SEQUENCE [LARGE SCALE GENOMIC DNA]</scope>
    <source>
        <strain evidence="1 4">DSM 8510</strain>
    </source>
</reference>
<dbReference type="OrthoDB" id="9772295at2"/>
<comment type="caution">
    <text evidence="2">The sequence shown here is derived from an EMBL/GenBank/DDBJ whole genome shotgun (WGS) entry which is preliminary data.</text>
</comment>